<sequence>MIMEGTGKYFLIIIFIFFIVYLTVKICMYKIFKNMGLPGWKALVPFYNRLVLTEKLDFNRKIFFKTLIPFVNLYYYSIIISKMLEAHNLDPKQGPLYVLIPMYKFPEFVFRHPTFTLHLYDETEEFITNQQALFEKHPEDETPQTVEEPIPQTILEPEEPQKPNLYVAENIYSNQNLEPDKRMETYVEAKPVEQAPEPETPIIKTVTGRPKVCPNCGAHLSPDATTCFLCGTKLP</sequence>
<keyword evidence="1" id="KW-1133">Transmembrane helix</keyword>
<dbReference type="AlphaFoldDB" id="A0A9D1CYJ2"/>
<keyword evidence="1" id="KW-0472">Membrane</keyword>
<keyword evidence="1" id="KW-0812">Transmembrane</keyword>
<dbReference type="Gene3D" id="4.10.1060.50">
    <property type="match status" value="1"/>
</dbReference>
<dbReference type="InterPro" id="IPR043739">
    <property type="entry name" value="DUF5684"/>
</dbReference>
<dbReference type="Pfam" id="PF13248">
    <property type="entry name" value="Zn_ribbon_3"/>
    <property type="match status" value="1"/>
</dbReference>
<feature type="transmembrane region" description="Helical" evidence="1">
    <location>
        <begin position="62"/>
        <end position="80"/>
    </location>
</feature>
<reference evidence="3" key="1">
    <citation type="submission" date="2020-10" db="EMBL/GenBank/DDBJ databases">
        <authorList>
            <person name="Gilroy R."/>
        </authorList>
    </citation>
    <scope>NUCLEOTIDE SEQUENCE</scope>
    <source>
        <strain evidence="3">CHK147-3167</strain>
    </source>
</reference>
<feature type="domain" description="Putative zinc-ribbon" evidence="2">
    <location>
        <begin position="212"/>
        <end position="234"/>
    </location>
</feature>
<evidence type="ECO:0000259" key="2">
    <source>
        <dbReference type="Pfam" id="PF13248"/>
    </source>
</evidence>
<evidence type="ECO:0000313" key="3">
    <source>
        <dbReference type="EMBL" id="HIQ90664.1"/>
    </source>
</evidence>
<reference evidence="3" key="2">
    <citation type="journal article" date="2021" name="PeerJ">
        <title>Extensive microbial diversity within the chicken gut microbiome revealed by metagenomics and culture.</title>
        <authorList>
            <person name="Gilroy R."/>
            <person name="Ravi A."/>
            <person name="Getino M."/>
            <person name="Pursley I."/>
            <person name="Horton D.L."/>
            <person name="Alikhan N.F."/>
            <person name="Baker D."/>
            <person name="Gharbi K."/>
            <person name="Hall N."/>
            <person name="Watson M."/>
            <person name="Adriaenssens E.M."/>
            <person name="Foster-Nyarko E."/>
            <person name="Jarju S."/>
            <person name="Secka A."/>
            <person name="Antonio M."/>
            <person name="Oren A."/>
            <person name="Chaudhuri R.R."/>
            <person name="La Ragione R."/>
            <person name="Hildebrand F."/>
            <person name="Pallen M.J."/>
        </authorList>
    </citation>
    <scope>NUCLEOTIDE SEQUENCE</scope>
    <source>
        <strain evidence="3">CHK147-3167</strain>
    </source>
</reference>
<evidence type="ECO:0000256" key="1">
    <source>
        <dbReference type="SAM" id="Phobius"/>
    </source>
</evidence>
<comment type="caution">
    <text evidence="3">The sequence shown here is derived from an EMBL/GenBank/DDBJ whole genome shotgun (WGS) entry which is preliminary data.</text>
</comment>
<feature type="transmembrane region" description="Helical" evidence="1">
    <location>
        <begin position="9"/>
        <end position="32"/>
    </location>
</feature>
<gene>
    <name evidence="3" type="ORF">IAB27_03435</name>
</gene>
<dbReference type="Proteomes" id="UP000886786">
    <property type="component" value="Unassembled WGS sequence"/>
</dbReference>
<dbReference type="Pfam" id="PF18936">
    <property type="entry name" value="DUF5684"/>
    <property type="match status" value="1"/>
</dbReference>
<name>A0A9D1CYJ2_9FIRM</name>
<dbReference type="InterPro" id="IPR059113">
    <property type="entry name" value="Znf_ribbon"/>
</dbReference>
<dbReference type="EMBL" id="DVFV01000065">
    <property type="protein sequence ID" value="HIQ90664.1"/>
    <property type="molecule type" value="Genomic_DNA"/>
</dbReference>
<evidence type="ECO:0000313" key="4">
    <source>
        <dbReference type="Proteomes" id="UP000886786"/>
    </source>
</evidence>
<accession>A0A9D1CYJ2</accession>
<proteinExistence type="predicted"/>
<organism evidence="3 4">
    <name type="scientific">Candidatus Coprosoma intestinipullorum</name>
    <dbReference type="NCBI Taxonomy" id="2840752"/>
    <lineage>
        <taxon>Bacteria</taxon>
        <taxon>Bacillati</taxon>
        <taxon>Bacillota</taxon>
        <taxon>Bacillota incertae sedis</taxon>
        <taxon>Candidatus Coprosoma</taxon>
    </lineage>
</organism>
<protein>
    <submittedName>
        <fullName evidence="3">Zinc ribbon domain-containing protein</fullName>
    </submittedName>
</protein>
<dbReference type="InterPro" id="IPR038587">
    <property type="entry name" value="Ribosomal_eL40_sf"/>
</dbReference>